<comment type="subcellular location">
    <subcellularLocation>
        <location evidence="1 7">Cell membrane</location>
        <topology evidence="1 7">Multi-pass membrane protein</topology>
    </subcellularLocation>
</comment>
<evidence type="ECO:0000256" key="7">
    <source>
        <dbReference type="RuleBase" id="RU363032"/>
    </source>
</evidence>
<comment type="caution">
    <text evidence="9">The sequence shown here is derived from an EMBL/GenBank/DDBJ whole genome shotgun (WGS) entry which is preliminary data.</text>
</comment>
<feature type="domain" description="ABC transmembrane type-1" evidence="8">
    <location>
        <begin position="94"/>
        <end position="308"/>
    </location>
</feature>
<dbReference type="EMBL" id="MWBQ01000088">
    <property type="protein sequence ID" value="OQA57624.1"/>
    <property type="molecule type" value="Genomic_DNA"/>
</dbReference>
<feature type="transmembrane region" description="Helical" evidence="7">
    <location>
        <begin position="33"/>
        <end position="58"/>
    </location>
</feature>
<feature type="transmembrane region" description="Helical" evidence="7">
    <location>
        <begin position="131"/>
        <end position="151"/>
    </location>
</feature>
<dbReference type="AlphaFoldDB" id="A0A1V5STI2"/>
<gene>
    <name evidence="9" type="primary">sugA_5</name>
    <name evidence="9" type="ORF">BWY41_01247</name>
</gene>
<evidence type="ECO:0000259" key="8">
    <source>
        <dbReference type="PROSITE" id="PS50928"/>
    </source>
</evidence>
<name>A0A1V5STI2_9BACT</name>
<dbReference type="GO" id="GO:0005886">
    <property type="term" value="C:plasma membrane"/>
    <property type="evidence" value="ECO:0007669"/>
    <property type="project" value="UniProtKB-SubCell"/>
</dbReference>
<evidence type="ECO:0000256" key="1">
    <source>
        <dbReference type="ARBA" id="ARBA00004651"/>
    </source>
</evidence>
<feature type="transmembrane region" description="Helical" evidence="7">
    <location>
        <begin position="292"/>
        <end position="310"/>
    </location>
</feature>
<dbReference type="Gene3D" id="1.10.3720.10">
    <property type="entry name" value="MetI-like"/>
    <property type="match status" value="1"/>
</dbReference>
<dbReference type="PANTHER" id="PTHR43005:SF2">
    <property type="entry name" value="INTEGRAL MEMBRANE SUGAR TRANSPORT PROTEIN"/>
    <property type="match status" value="1"/>
</dbReference>
<sequence>MQPKQQGLILLLFRLQIELTMKSNQYNRREVRFAWLLIIPAFIFIGIIIFYPMVMAFYTSLHQVDLTRKAQGMPFIGFKNYIDILKSSGFWASINRTAYFTVVSIAIEMVIGFLIALLLNQKFWARGILRSLLLVPWALPITVDAIMWKWIFNANYGAFNALLKQIGLIDSYRGWLTRPWSAMHCVIVADVWKITPLVALLLLAGLQTIPREMYEAATVDGASWWRSLFSITLPLLKPTLTVVLVMRTLDAFRVFDIVYIMTSGGPANATKVISFMTYQEAFKFLNFGRGSALAYLITLIVALLAYIYTINIGKHIEY</sequence>
<comment type="similarity">
    <text evidence="7">Belongs to the binding-protein-dependent transport system permease family.</text>
</comment>
<dbReference type="Proteomes" id="UP000485569">
    <property type="component" value="Unassembled WGS sequence"/>
</dbReference>
<dbReference type="SUPFAM" id="SSF161098">
    <property type="entry name" value="MetI-like"/>
    <property type="match status" value="1"/>
</dbReference>
<evidence type="ECO:0000256" key="2">
    <source>
        <dbReference type="ARBA" id="ARBA00022448"/>
    </source>
</evidence>
<proteinExistence type="inferred from homology"/>
<reference evidence="9" key="1">
    <citation type="submission" date="2017-02" db="EMBL/GenBank/DDBJ databases">
        <title>Delving into the versatile metabolic prowess of the omnipresent phylum Bacteroidetes.</title>
        <authorList>
            <person name="Nobu M.K."/>
            <person name="Mei R."/>
            <person name="Narihiro T."/>
            <person name="Kuroda K."/>
            <person name="Liu W.-T."/>
        </authorList>
    </citation>
    <scope>NUCLEOTIDE SEQUENCE</scope>
    <source>
        <strain evidence="9">ADurb.Bin276</strain>
    </source>
</reference>
<evidence type="ECO:0000256" key="5">
    <source>
        <dbReference type="ARBA" id="ARBA00022989"/>
    </source>
</evidence>
<keyword evidence="5 7" id="KW-1133">Transmembrane helix</keyword>
<evidence type="ECO:0000313" key="9">
    <source>
        <dbReference type="EMBL" id="OQA57624.1"/>
    </source>
</evidence>
<feature type="transmembrane region" description="Helical" evidence="7">
    <location>
        <begin position="98"/>
        <end position="119"/>
    </location>
</feature>
<dbReference type="GO" id="GO:0055085">
    <property type="term" value="P:transmembrane transport"/>
    <property type="evidence" value="ECO:0007669"/>
    <property type="project" value="InterPro"/>
</dbReference>
<dbReference type="Pfam" id="PF00528">
    <property type="entry name" value="BPD_transp_1"/>
    <property type="match status" value="1"/>
</dbReference>
<dbReference type="InterPro" id="IPR035906">
    <property type="entry name" value="MetI-like_sf"/>
</dbReference>
<feature type="transmembrane region" description="Helical" evidence="7">
    <location>
        <begin position="181"/>
        <end position="206"/>
    </location>
</feature>
<organism evidence="9">
    <name type="scientific">Candidatus Atribacter allofermentans</name>
    <dbReference type="NCBI Taxonomy" id="1852833"/>
    <lineage>
        <taxon>Bacteria</taxon>
        <taxon>Pseudomonadati</taxon>
        <taxon>Atribacterota</taxon>
        <taxon>Atribacteria</taxon>
        <taxon>Atribacterales</taxon>
        <taxon>Atribacteraceae</taxon>
        <taxon>Atribacter</taxon>
    </lineage>
</organism>
<evidence type="ECO:0000256" key="3">
    <source>
        <dbReference type="ARBA" id="ARBA00022475"/>
    </source>
</evidence>
<dbReference type="PANTHER" id="PTHR43005">
    <property type="entry name" value="BLR7065 PROTEIN"/>
    <property type="match status" value="1"/>
</dbReference>
<protein>
    <submittedName>
        <fullName evidence="9">Trehalose transport system permease protein SugA</fullName>
    </submittedName>
</protein>
<keyword evidence="4 7" id="KW-0812">Transmembrane</keyword>
<accession>A0A1V5STI2</accession>
<dbReference type="PROSITE" id="PS50928">
    <property type="entry name" value="ABC_TM1"/>
    <property type="match status" value="1"/>
</dbReference>
<evidence type="ECO:0000256" key="6">
    <source>
        <dbReference type="ARBA" id="ARBA00023136"/>
    </source>
</evidence>
<dbReference type="CDD" id="cd06261">
    <property type="entry name" value="TM_PBP2"/>
    <property type="match status" value="1"/>
</dbReference>
<feature type="transmembrane region" description="Helical" evidence="7">
    <location>
        <begin position="227"/>
        <end position="246"/>
    </location>
</feature>
<dbReference type="InterPro" id="IPR000515">
    <property type="entry name" value="MetI-like"/>
</dbReference>
<keyword evidence="6 7" id="KW-0472">Membrane</keyword>
<evidence type="ECO:0000256" key="4">
    <source>
        <dbReference type="ARBA" id="ARBA00022692"/>
    </source>
</evidence>
<keyword evidence="3" id="KW-1003">Cell membrane</keyword>
<keyword evidence="2 7" id="KW-0813">Transport</keyword>